<name>A0ABR4C7W1_9HELO</name>
<evidence type="ECO:0000313" key="1">
    <source>
        <dbReference type="EMBL" id="KAL2066018.1"/>
    </source>
</evidence>
<reference evidence="1 2" key="1">
    <citation type="journal article" date="2024" name="Commun. Biol.">
        <title>Comparative genomic analysis of thermophilic fungi reveals convergent evolutionary adaptations and gene losses.</title>
        <authorList>
            <person name="Steindorff A.S."/>
            <person name="Aguilar-Pontes M.V."/>
            <person name="Robinson A.J."/>
            <person name="Andreopoulos B."/>
            <person name="LaButti K."/>
            <person name="Kuo A."/>
            <person name="Mondo S."/>
            <person name="Riley R."/>
            <person name="Otillar R."/>
            <person name="Haridas S."/>
            <person name="Lipzen A."/>
            <person name="Grimwood J."/>
            <person name="Schmutz J."/>
            <person name="Clum A."/>
            <person name="Reid I.D."/>
            <person name="Moisan M.C."/>
            <person name="Butler G."/>
            <person name="Nguyen T.T.M."/>
            <person name="Dewar K."/>
            <person name="Conant G."/>
            <person name="Drula E."/>
            <person name="Henrissat B."/>
            <person name="Hansel C."/>
            <person name="Singer S."/>
            <person name="Hutchinson M.I."/>
            <person name="de Vries R.P."/>
            <person name="Natvig D.O."/>
            <person name="Powell A.J."/>
            <person name="Tsang A."/>
            <person name="Grigoriev I.V."/>
        </authorList>
    </citation>
    <scope>NUCLEOTIDE SEQUENCE [LARGE SCALE GENOMIC DNA]</scope>
    <source>
        <strain evidence="1 2">CBS 494.80</strain>
    </source>
</reference>
<accession>A0ABR4C7W1</accession>
<sequence>MCIEQLRVYHCYDDMSPRFAYTHCHSYNGYDEGQCPNYRAWDAQTPVNRYRAGRDCPECVAYNASQRQQTRQRQSGGGARRA</sequence>
<dbReference type="EMBL" id="JAZHXI010000011">
    <property type="protein sequence ID" value="KAL2066018.1"/>
    <property type="molecule type" value="Genomic_DNA"/>
</dbReference>
<keyword evidence="2" id="KW-1185">Reference proteome</keyword>
<organism evidence="1 2">
    <name type="scientific">Oculimacula yallundae</name>
    <dbReference type="NCBI Taxonomy" id="86028"/>
    <lineage>
        <taxon>Eukaryota</taxon>
        <taxon>Fungi</taxon>
        <taxon>Dikarya</taxon>
        <taxon>Ascomycota</taxon>
        <taxon>Pezizomycotina</taxon>
        <taxon>Leotiomycetes</taxon>
        <taxon>Helotiales</taxon>
        <taxon>Ploettnerulaceae</taxon>
        <taxon>Oculimacula</taxon>
    </lineage>
</organism>
<proteinExistence type="predicted"/>
<protein>
    <submittedName>
        <fullName evidence="1">Uncharacterized protein</fullName>
    </submittedName>
</protein>
<gene>
    <name evidence="1" type="ORF">VTL71DRAFT_2089</name>
</gene>
<comment type="caution">
    <text evidence="1">The sequence shown here is derived from an EMBL/GenBank/DDBJ whole genome shotgun (WGS) entry which is preliminary data.</text>
</comment>
<evidence type="ECO:0000313" key="2">
    <source>
        <dbReference type="Proteomes" id="UP001595075"/>
    </source>
</evidence>
<dbReference type="Proteomes" id="UP001595075">
    <property type="component" value="Unassembled WGS sequence"/>
</dbReference>